<proteinExistence type="predicted"/>
<sequence length="245" mass="27855">MYTRDIFSKAWAVFLAECCQLAYDQYHQNGIFSIPNGFDLVKEFKGVSFHSLEWFGFILESEEAIIVTFRGTQTDPDWIADAEIFQEPFPYCETGNQLLVHGGFLSVYESMREELLKYLQQELSASKTIFITGHSLGGALATLFALDCAINANHSSLYMYSFGAPRVGNEAFAHLYNEAVPGSIRFVNLADLVPFVPPTKVVAPLSKRTWHYKHTFTPYRFLLTEGSIIKNHSIETYIKAMKEKF</sequence>
<gene>
    <name evidence="2" type="ORF">FZC76_09715</name>
</gene>
<dbReference type="InterPro" id="IPR051218">
    <property type="entry name" value="Sec_MonoDiacylglyc_Lipase"/>
</dbReference>
<dbReference type="PANTHER" id="PTHR45856:SF24">
    <property type="entry name" value="FUNGAL LIPASE-LIKE DOMAIN-CONTAINING PROTEIN"/>
    <property type="match status" value="1"/>
</dbReference>
<dbReference type="RefSeq" id="WP_148988006.1">
    <property type="nucleotide sequence ID" value="NZ_VTEV01000003.1"/>
</dbReference>
<dbReference type="PANTHER" id="PTHR45856">
    <property type="entry name" value="ALPHA/BETA-HYDROLASES SUPERFAMILY PROTEIN"/>
    <property type="match status" value="1"/>
</dbReference>
<dbReference type="STRING" id="79883.GCA_001636495_01427"/>
<evidence type="ECO:0000313" key="3">
    <source>
        <dbReference type="Proteomes" id="UP000322524"/>
    </source>
</evidence>
<dbReference type="InterPro" id="IPR002921">
    <property type="entry name" value="Fungal_lipase-type"/>
</dbReference>
<feature type="domain" description="Fungal lipase-type" evidence="1">
    <location>
        <begin position="66"/>
        <end position="199"/>
    </location>
</feature>
<dbReference type="AlphaFoldDB" id="A0A5D4T3G6"/>
<dbReference type="EMBL" id="VTEV01000003">
    <property type="protein sequence ID" value="TYS69188.1"/>
    <property type="molecule type" value="Genomic_DNA"/>
</dbReference>
<dbReference type="GO" id="GO:0006629">
    <property type="term" value="P:lipid metabolic process"/>
    <property type="evidence" value="ECO:0007669"/>
    <property type="project" value="InterPro"/>
</dbReference>
<dbReference type="Gene3D" id="3.40.50.1820">
    <property type="entry name" value="alpha/beta hydrolase"/>
    <property type="match status" value="1"/>
</dbReference>
<protein>
    <submittedName>
        <fullName evidence="2">Lipase family protein</fullName>
    </submittedName>
</protein>
<dbReference type="Proteomes" id="UP000322524">
    <property type="component" value="Unassembled WGS sequence"/>
</dbReference>
<accession>A0A5D4T3G6</accession>
<dbReference type="OrthoDB" id="5522031at2"/>
<dbReference type="InterPro" id="IPR029058">
    <property type="entry name" value="AB_hydrolase_fold"/>
</dbReference>
<evidence type="ECO:0000313" key="2">
    <source>
        <dbReference type="EMBL" id="TYS69188.1"/>
    </source>
</evidence>
<organism evidence="2 3">
    <name type="scientific">Sutcliffiella horikoshii</name>
    <dbReference type="NCBI Taxonomy" id="79883"/>
    <lineage>
        <taxon>Bacteria</taxon>
        <taxon>Bacillati</taxon>
        <taxon>Bacillota</taxon>
        <taxon>Bacilli</taxon>
        <taxon>Bacillales</taxon>
        <taxon>Bacillaceae</taxon>
        <taxon>Sutcliffiella</taxon>
    </lineage>
</organism>
<dbReference type="SUPFAM" id="SSF53474">
    <property type="entry name" value="alpha/beta-Hydrolases"/>
    <property type="match status" value="1"/>
</dbReference>
<dbReference type="Pfam" id="PF01764">
    <property type="entry name" value="Lipase_3"/>
    <property type="match status" value="1"/>
</dbReference>
<comment type="caution">
    <text evidence="2">The sequence shown here is derived from an EMBL/GenBank/DDBJ whole genome shotgun (WGS) entry which is preliminary data.</text>
</comment>
<reference evidence="2 3" key="1">
    <citation type="submission" date="2019-08" db="EMBL/GenBank/DDBJ databases">
        <title>Bacillus genomes from the desert of Cuatro Cienegas, Coahuila.</title>
        <authorList>
            <person name="Olmedo-Alvarez G."/>
        </authorList>
    </citation>
    <scope>NUCLEOTIDE SEQUENCE [LARGE SCALE GENOMIC DNA]</scope>
    <source>
        <strain evidence="2 3">CH28_1T</strain>
    </source>
</reference>
<dbReference type="CDD" id="cd00519">
    <property type="entry name" value="Lipase_3"/>
    <property type="match status" value="1"/>
</dbReference>
<name>A0A5D4T3G6_9BACI</name>
<evidence type="ECO:0000259" key="1">
    <source>
        <dbReference type="Pfam" id="PF01764"/>
    </source>
</evidence>